<dbReference type="PANTHER" id="PTHR16222:SF12">
    <property type="entry name" value="ADP-RIBOSYLGLYCOHYDROLASE-RELATED"/>
    <property type="match status" value="1"/>
</dbReference>
<gene>
    <name evidence="3" type="ORF">EDS130_LOCUS40365</name>
    <name evidence="2" type="ORF">XAT740_LOCUS29481</name>
</gene>
<dbReference type="Proteomes" id="UP000663852">
    <property type="component" value="Unassembled WGS sequence"/>
</dbReference>
<organism evidence="2 4">
    <name type="scientific">Adineta ricciae</name>
    <name type="common">Rotifer</name>
    <dbReference type="NCBI Taxonomy" id="249248"/>
    <lineage>
        <taxon>Eukaryota</taxon>
        <taxon>Metazoa</taxon>
        <taxon>Spiralia</taxon>
        <taxon>Gnathifera</taxon>
        <taxon>Rotifera</taxon>
        <taxon>Eurotatoria</taxon>
        <taxon>Bdelloidea</taxon>
        <taxon>Adinetida</taxon>
        <taxon>Adinetidae</taxon>
        <taxon>Adineta</taxon>
    </lineage>
</organism>
<dbReference type="GO" id="GO:0046872">
    <property type="term" value="F:metal ion binding"/>
    <property type="evidence" value="ECO:0007669"/>
    <property type="project" value="UniProtKB-KW"/>
</dbReference>
<dbReference type="Pfam" id="PF03747">
    <property type="entry name" value="ADP_ribosyl_GH"/>
    <property type="match status" value="1"/>
</dbReference>
<comment type="cofactor">
    <cofactor evidence="1">
        <name>Mg(2+)</name>
        <dbReference type="ChEBI" id="CHEBI:18420"/>
    </cofactor>
    <text evidence="1">Binds 2 magnesium ions per subunit.</text>
</comment>
<reference evidence="2" key="1">
    <citation type="submission" date="2021-02" db="EMBL/GenBank/DDBJ databases">
        <authorList>
            <person name="Nowell W R."/>
        </authorList>
    </citation>
    <scope>NUCLEOTIDE SEQUENCE</scope>
</reference>
<name>A0A815EKU5_ADIRI</name>
<feature type="binding site" evidence="1">
    <location>
        <position position="83"/>
    </location>
    <ligand>
        <name>Mg(2+)</name>
        <dbReference type="ChEBI" id="CHEBI:18420"/>
        <label>1</label>
    </ligand>
</feature>
<evidence type="ECO:0000313" key="2">
    <source>
        <dbReference type="EMBL" id="CAF1312862.1"/>
    </source>
</evidence>
<feature type="binding site" evidence="1">
    <location>
        <position position="323"/>
    </location>
    <ligand>
        <name>Mg(2+)</name>
        <dbReference type="ChEBI" id="CHEBI:18420"/>
        <label>1</label>
    </ligand>
</feature>
<keyword evidence="4" id="KW-1185">Reference proteome</keyword>
<dbReference type="EMBL" id="CAJNOJ010000484">
    <property type="protein sequence ID" value="CAF1464296.1"/>
    <property type="molecule type" value="Genomic_DNA"/>
</dbReference>
<evidence type="ECO:0000313" key="3">
    <source>
        <dbReference type="EMBL" id="CAF1464296.1"/>
    </source>
</evidence>
<dbReference type="EMBL" id="CAJNOR010002570">
    <property type="protein sequence ID" value="CAF1312862.1"/>
    <property type="molecule type" value="Genomic_DNA"/>
</dbReference>
<dbReference type="AlphaFoldDB" id="A0A815EKU5"/>
<dbReference type="SUPFAM" id="SSF101478">
    <property type="entry name" value="ADP-ribosylglycohydrolase"/>
    <property type="match status" value="1"/>
</dbReference>
<dbReference type="Proteomes" id="UP000663828">
    <property type="component" value="Unassembled WGS sequence"/>
</dbReference>
<dbReference type="OrthoDB" id="410104at2759"/>
<evidence type="ECO:0008006" key="5">
    <source>
        <dbReference type="Google" id="ProtNLM"/>
    </source>
</evidence>
<protein>
    <recommendedName>
        <fullName evidence="5">ADP-ribosylglycohydrolase</fullName>
    </recommendedName>
</protein>
<evidence type="ECO:0000313" key="4">
    <source>
        <dbReference type="Proteomes" id="UP000663828"/>
    </source>
</evidence>
<proteinExistence type="predicted"/>
<dbReference type="PANTHER" id="PTHR16222">
    <property type="entry name" value="ADP-RIBOSYLGLYCOHYDROLASE"/>
    <property type="match status" value="1"/>
</dbReference>
<keyword evidence="1" id="KW-0460">Magnesium</keyword>
<feature type="binding site" evidence="1">
    <location>
        <position position="320"/>
    </location>
    <ligand>
        <name>Mg(2+)</name>
        <dbReference type="ChEBI" id="CHEBI:18420"/>
        <label>1</label>
    </ligand>
</feature>
<feature type="binding site" evidence="1">
    <location>
        <position position="322"/>
    </location>
    <ligand>
        <name>Mg(2+)</name>
        <dbReference type="ChEBI" id="CHEBI:18420"/>
        <label>1</label>
    </ligand>
</feature>
<dbReference type="InterPro" id="IPR005502">
    <property type="entry name" value="Ribosyl_crysJ1"/>
</dbReference>
<feature type="binding site" evidence="1">
    <location>
        <position position="82"/>
    </location>
    <ligand>
        <name>Mg(2+)</name>
        <dbReference type="ChEBI" id="CHEBI:18420"/>
        <label>1</label>
    </ligand>
</feature>
<comment type="caution">
    <text evidence="2">The sequence shown here is derived from an EMBL/GenBank/DDBJ whole genome shotgun (WGS) entry which is preliminary data.</text>
</comment>
<accession>A0A815EKU5</accession>
<evidence type="ECO:0000256" key="1">
    <source>
        <dbReference type="PIRSR" id="PIRSR605502-1"/>
    </source>
</evidence>
<sequence length="451" mass="50877">MLQFPHPDDKLLPDQIKLVQTPYYHKKDEICKRIVGSLVGLAVGDALGASVEFRPQEYLVTNPVKTMQGGGTWGLDAGKWTDDTSMALCLASSLISENGFNPYNQMVRYKWWHRYGYLSSTGHCFDIGQTTRQALTEFANRQRNLKVAYHCQNDYETDMLALDSVERTFNFNISCSDPDSAGNGALMRLAPIPLFYFQSPLIAIESAGRSAALTHANQKAVDACRYYAALIIAALRGSTKDELLDKNFYINHKDWFGEDKLHDDVQTIIQGSFKKKGGYNEGIRGKGYVINSLEAALWAFWADEDSFEKGALNAVNLGDDTDTTAAIHGQLAGAFYGYDKIPKEWLEKLYAHDFLVTVAEWLHFMGIQRVDESYPVYETEDKQILSETNDCQTDQQHSDLVVSVYSLQVDPIGSVPSNDDVLDHYFQSSLNDEEDTYTRNAYDHGFYRNKP</sequence>
<keyword evidence="1" id="KW-0479">Metal-binding</keyword>
<dbReference type="InterPro" id="IPR036705">
    <property type="entry name" value="Ribosyl_crysJ1_sf"/>
</dbReference>
<dbReference type="InterPro" id="IPR050792">
    <property type="entry name" value="ADP-ribosylglycohydrolase"/>
</dbReference>
<dbReference type="Gene3D" id="1.10.4080.10">
    <property type="entry name" value="ADP-ribosylation/Crystallin J1"/>
    <property type="match status" value="1"/>
</dbReference>
<feature type="binding site" evidence="1">
    <location>
        <position position="81"/>
    </location>
    <ligand>
        <name>Mg(2+)</name>
        <dbReference type="ChEBI" id="CHEBI:18420"/>
        <label>1</label>
    </ligand>
</feature>